<accession>A0ABW4WAU8</accession>
<organism evidence="1 2">
    <name type="scientific">Mesorhizobium calcicola</name>
    <dbReference type="NCBI Taxonomy" id="1300310"/>
    <lineage>
        <taxon>Bacteria</taxon>
        <taxon>Pseudomonadati</taxon>
        <taxon>Pseudomonadota</taxon>
        <taxon>Alphaproteobacteria</taxon>
        <taxon>Hyphomicrobiales</taxon>
        <taxon>Phyllobacteriaceae</taxon>
        <taxon>Mesorhizobium</taxon>
    </lineage>
</organism>
<comment type="caution">
    <text evidence="1">The sequence shown here is derived from an EMBL/GenBank/DDBJ whole genome shotgun (WGS) entry which is preliminary data.</text>
</comment>
<dbReference type="RefSeq" id="WP_379018730.1">
    <property type="nucleotide sequence ID" value="NZ_JBHUGY010000019.1"/>
</dbReference>
<dbReference type="Proteomes" id="UP001597349">
    <property type="component" value="Unassembled WGS sequence"/>
</dbReference>
<evidence type="ECO:0000313" key="2">
    <source>
        <dbReference type="Proteomes" id="UP001597349"/>
    </source>
</evidence>
<proteinExistence type="predicted"/>
<sequence>MFQSGNDGFCDLDVLGYGYDSDPNEAARKLTDAPEAWARLGRAFLATRPDYWTTEPAWALLQFGEPAE</sequence>
<reference evidence="2" key="1">
    <citation type="journal article" date="2019" name="Int. J. Syst. Evol. Microbiol.">
        <title>The Global Catalogue of Microorganisms (GCM) 10K type strain sequencing project: providing services to taxonomists for standard genome sequencing and annotation.</title>
        <authorList>
            <consortium name="The Broad Institute Genomics Platform"/>
            <consortium name="The Broad Institute Genome Sequencing Center for Infectious Disease"/>
            <person name="Wu L."/>
            <person name="Ma J."/>
        </authorList>
    </citation>
    <scope>NUCLEOTIDE SEQUENCE [LARGE SCALE GENOMIC DNA]</scope>
    <source>
        <strain evidence="2">CGMCC 1.16226</strain>
    </source>
</reference>
<dbReference type="EMBL" id="JBHUGY010000019">
    <property type="protein sequence ID" value="MFD2053780.1"/>
    <property type="molecule type" value="Genomic_DNA"/>
</dbReference>
<evidence type="ECO:0000313" key="1">
    <source>
        <dbReference type="EMBL" id="MFD2053780.1"/>
    </source>
</evidence>
<name>A0ABW4WAU8_9HYPH</name>
<gene>
    <name evidence="1" type="ORF">ACFSQT_11995</name>
</gene>
<protein>
    <submittedName>
        <fullName evidence="1">Uncharacterized protein</fullName>
    </submittedName>
</protein>
<keyword evidence="2" id="KW-1185">Reference proteome</keyword>